<protein>
    <recommendedName>
        <fullName evidence="4">Homeodomain-like domain-containing protein</fullName>
    </recommendedName>
</protein>
<evidence type="ECO:0000313" key="2">
    <source>
        <dbReference type="EMBL" id="TCN34943.1"/>
    </source>
</evidence>
<comment type="caution">
    <text evidence="2">The sequence shown here is derived from an EMBL/GenBank/DDBJ whole genome shotgun (WGS) entry which is preliminary data.</text>
</comment>
<dbReference type="AlphaFoldDB" id="A0A4R2C526"/>
<name>A0A4R2C526_SHIGR</name>
<dbReference type="EMBL" id="SLVX01000031">
    <property type="protein sequence ID" value="TCN34943.1"/>
    <property type="molecule type" value="Genomic_DNA"/>
</dbReference>
<accession>A0A4R2C526</accession>
<reference evidence="2 3" key="1">
    <citation type="submission" date="2019-03" db="EMBL/GenBank/DDBJ databases">
        <title>Genomic Encyclopedia of Type Strains, Phase IV (KMG-IV): sequencing the most valuable type-strain genomes for metagenomic binning, comparative biology and taxonomic classification.</title>
        <authorList>
            <person name="Goeker M."/>
        </authorList>
    </citation>
    <scope>NUCLEOTIDE SEQUENCE [LARGE SCALE GENOMIC DNA]</scope>
    <source>
        <strain evidence="2 3">DSM 18401</strain>
    </source>
</reference>
<evidence type="ECO:0008006" key="4">
    <source>
        <dbReference type="Google" id="ProtNLM"/>
    </source>
</evidence>
<dbReference type="RefSeq" id="WP_133036685.1">
    <property type="nucleotide sequence ID" value="NZ_BAABEI010000012.1"/>
</dbReference>
<keyword evidence="3" id="KW-1185">Reference proteome</keyword>
<proteinExistence type="predicted"/>
<gene>
    <name evidence="2" type="ORF">EV665_13122</name>
</gene>
<evidence type="ECO:0000313" key="3">
    <source>
        <dbReference type="Proteomes" id="UP000295351"/>
    </source>
</evidence>
<feature type="compositionally biased region" description="Basic residues" evidence="1">
    <location>
        <begin position="22"/>
        <end position="32"/>
    </location>
</feature>
<feature type="region of interest" description="Disordered" evidence="1">
    <location>
        <begin position="1"/>
        <end position="35"/>
    </location>
</feature>
<organism evidence="2 3">
    <name type="scientific">Shinella granuli</name>
    <dbReference type="NCBI Taxonomy" id="323621"/>
    <lineage>
        <taxon>Bacteria</taxon>
        <taxon>Pseudomonadati</taxon>
        <taxon>Pseudomonadota</taxon>
        <taxon>Alphaproteobacteria</taxon>
        <taxon>Hyphomicrobiales</taxon>
        <taxon>Rhizobiaceae</taxon>
        <taxon>Shinella</taxon>
    </lineage>
</organism>
<evidence type="ECO:0000256" key="1">
    <source>
        <dbReference type="SAM" id="MobiDB-lite"/>
    </source>
</evidence>
<dbReference type="Proteomes" id="UP000295351">
    <property type="component" value="Unassembled WGS sequence"/>
</dbReference>
<sequence>MLIAYAGAERRSGDTAPETPRRKGNYRGRKPGSKAAVFTPEDDAEIIRLYIDGAPYDVIAKEVGQPRTNVFNRCRLLGLPLRVGRWRKGRL</sequence>
<dbReference type="Gene3D" id="1.10.10.60">
    <property type="entry name" value="Homeodomain-like"/>
    <property type="match status" value="1"/>
</dbReference>